<dbReference type="SUPFAM" id="SSF53067">
    <property type="entry name" value="Actin-like ATPase domain"/>
    <property type="match status" value="1"/>
</dbReference>
<dbReference type="AlphaFoldDB" id="A0A1I2HS90"/>
<dbReference type="STRING" id="655355.SAMN05216283_104197"/>
<dbReference type="GO" id="GO:0016301">
    <property type="term" value="F:kinase activity"/>
    <property type="evidence" value="ECO:0007669"/>
    <property type="project" value="UniProtKB-KW"/>
</dbReference>
<gene>
    <name evidence="2" type="ORF">SAMN05216283_104197</name>
</gene>
<name>A0A1I2HS90_9BACT</name>
<proteinExistence type="inferred from homology"/>
<dbReference type="PANTHER" id="PTHR18964">
    <property type="entry name" value="ROK (REPRESSOR, ORF, KINASE) FAMILY"/>
    <property type="match status" value="1"/>
</dbReference>
<dbReference type="Pfam" id="PF00480">
    <property type="entry name" value="ROK"/>
    <property type="match status" value="1"/>
</dbReference>
<dbReference type="Proteomes" id="UP000198964">
    <property type="component" value="Unassembled WGS sequence"/>
</dbReference>
<keyword evidence="3" id="KW-1185">Reference proteome</keyword>
<comment type="similarity">
    <text evidence="1">Belongs to the ROK (NagC/XylR) family.</text>
</comment>
<evidence type="ECO:0000313" key="2">
    <source>
        <dbReference type="EMBL" id="SFF31717.1"/>
    </source>
</evidence>
<keyword evidence="2" id="KW-0808">Transferase</keyword>
<keyword evidence="2" id="KW-0418">Kinase</keyword>
<protein>
    <submittedName>
        <fullName evidence="2">Glucokinase</fullName>
    </submittedName>
</protein>
<dbReference type="InterPro" id="IPR000600">
    <property type="entry name" value="ROK"/>
</dbReference>
<reference evidence="2 3" key="1">
    <citation type="submission" date="2016-10" db="EMBL/GenBank/DDBJ databases">
        <authorList>
            <person name="de Groot N.N."/>
        </authorList>
    </citation>
    <scope>NUCLEOTIDE SEQUENCE [LARGE SCALE GENOMIC DNA]</scope>
    <source>
        <strain evidence="2 3">CGMCC 1.9156</strain>
    </source>
</reference>
<sequence length="329" mass="35328">MENSRYYLGIDIGGTKCAVVVGNAKFEVLKKVQFPTRTQERGYEEVLQEFHRHIENLFTAFPKDQFVSIGISCGGPLDSVQGVIKSPPNLPGWDEVPITDWFRKQYGIPTALQNDANAGALAEWMMGAGQGARNMVFLTFGTGMGAGLILNGQLYAGTNDLGGEVGHIRLADQGPVGFGKAGSFEGFCSGGGIAQLAQKMVRDSWEQGNDVAFCRNEEEWEGLGAKTVALAAAEGDALALDIIRISGEFLGRGLAVLVDILNPECIVIGSIYARNESLFKPFVDRILQEEAIPGAWRVCQVKPAALGEAIGDFAALCVAIYSNQQMSAE</sequence>
<dbReference type="InterPro" id="IPR043129">
    <property type="entry name" value="ATPase_NBD"/>
</dbReference>
<evidence type="ECO:0000256" key="1">
    <source>
        <dbReference type="ARBA" id="ARBA00006479"/>
    </source>
</evidence>
<organism evidence="2 3">
    <name type="scientific">Sunxiuqinia elliptica</name>
    <dbReference type="NCBI Taxonomy" id="655355"/>
    <lineage>
        <taxon>Bacteria</taxon>
        <taxon>Pseudomonadati</taxon>
        <taxon>Bacteroidota</taxon>
        <taxon>Bacteroidia</taxon>
        <taxon>Marinilabiliales</taxon>
        <taxon>Prolixibacteraceae</taxon>
        <taxon>Sunxiuqinia</taxon>
    </lineage>
</organism>
<dbReference type="Gene3D" id="3.30.420.40">
    <property type="match status" value="2"/>
</dbReference>
<dbReference type="EMBL" id="FONW01000004">
    <property type="protein sequence ID" value="SFF31717.1"/>
    <property type="molecule type" value="Genomic_DNA"/>
</dbReference>
<dbReference type="PANTHER" id="PTHR18964:SF149">
    <property type="entry name" value="BIFUNCTIONAL UDP-N-ACETYLGLUCOSAMINE 2-EPIMERASE_N-ACETYLMANNOSAMINE KINASE"/>
    <property type="match status" value="1"/>
</dbReference>
<dbReference type="CDD" id="cd23763">
    <property type="entry name" value="ASKHA_ATPase_ROK"/>
    <property type="match status" value="1"/>
</dbReference>
<accession>A0A1I2HS90</accession>
<dbReference type="RefSeq" id="WP_093919872.1">
    <property type="nucleotide sequence ID" value="NZ_FONW01000004.1"/>
</dbReference>
<evidence type="ECO:0000313" key="3">
    <source>
        <dbReference type="Proteomes" id="UP000198964"/>
    </source>
</evidence>